<proteinExistence type="predicted"/>
<organism evidence="7 8">
    <name type="scientific">Rhodovibrio salinarum</name>
    <dbReference type="NCBI Taxonomy" id="1087"/>
    <lineage>
        <taxon>Bacteria</taxon>
        <taxon>Pseudomonadati</taxon>
        <taxon>Pseudomonadota</taxon>
        <taxon>Alphaproteobacteria</taxon>
        <taxon>Rhodospirillales</taxon>
        <taxon>Rhodovibrionaceae</taxon>
        <taxon>Rhodovibrio</taxon>
    </lineage>
</organism>
<dbReference type="Proteomes" id="UP000778970">
    <property type="component" value="Unassembled WGS sequence"/>
</dbReference>
<gene>
    <name evidence="7" type="ORF">CKO21_13655</name>
</gene>
<dbReference type="GO" id="GO:0009007">
    <property type="term" value="F:site-specific DNA-methyltransferase (adenine-specific) activity"/>
    <property type="evidence" value="ECO:0007669"/>
    <property type="project" value="UniProtKB-EC"/>
</dbReference>
<dbReference type="PANTHER" id="PTHR33841">
    <property type="entry name" value="DNA METHYLTRANSFERASE YEEA-RELATED"/>
    <property type="match status" value="1"/>
</dbReference>
<evidence type="ECO:0000313" key="7">
    <source>
        <dbReference type="EMBL" id="MBK1698288.1"/>
    </source>
</evidence>
<dbReference type="InterPro" id="IPR050953">
    <property type="entry name" value="N4_N6_ade-DNA_methylase"/>
</dbReference>
<keyword evidence="8" id="KW-1185">Reference proteome</keyword>
<sequence>MQTLTRELRRTLENTVREARDTAEEGARKALDQLGVADKEVPGHLNDAQRKLRNRLRAHARQLGDRRRPDRSQDVGRLVSEIAYAHWHRMLFARFLAEAGLLIEPEHELPLSLEDVRELARETGEDWLDLAASYAERMLPQIFRSNDPALAVTMPREVRSHLEDLLKQLPATVFCADDSLGWVYQFWQADEKKRVNESQVKIGADELPAVTQLFTEDYMVLFLLHNTLGAWWAGKVLAADPELARTAPDEDALRQACGLPGVAWTYLRFVRDEPNEETGGEAGPWRPAAGTFPGWPTAAKDVTLLDPCMGSGHFLVFALPILVAMRQAEEGLCLEAAVTSVLRDNLFGLEIDQRCTQIAAFNLALAAWRMIEEVTVLPPLNLACSGLSISVSKQEWMKLADRAVRQADPAAKQDMFGSERTLLNSEIDTRMRYGLERMYDTFAQAPTLGSLIDPSKVGEDIFAADYESFAPVVSQALADGSHDVAEMAVAAHGLAKAAEILSKKYAMVSTNVPFLNRQNQGNDLRTFSEIRYDIAKAELSTTFYIRASELTETDGVEAIVLPSNWMYQPAYRKFREYVLENHTIKALAQLGSGAFDGISGERVQASLVITSINKQNQNGTFLVFDASEEKDSSEKRTTLLKDNLKFQIQNKQKTNPDKRIIISQIDFNELLLDHADSLTGTRTGDRHRLVRCFWELPRKKTSWEPFFGSPEGNRYYSGREYLVYWPESEGGIHELNEKGIASIQGENAWGRYGICIRLMGDLDATIYTGEIFDNNIGVVWAKNKEELPAIWSYIKSDSYTQALRKIDSKLNLTTSTLLKVPFDSSYWRAVAAAKYPDGLPAPYSEDPSQWLFCGDPKGAEDPLQVAVARLLGYRWPRQTGASFKDCPAIDEPDGLESHADADGIVCLNAVQGEQSASDRLRKLLRDAYGDAWSPGSLDELLDTHGQGANDLHTYLRDKFFVRHLRLFQQRPFVWHVWDGRKDGFHALVNYHRLAGSDGLGGRTLDKLVFTYLREWIDRQQGEVDAGEPGAEARFAAARHLSDELKKIRDGEPPYDLFIRWKPLHRQPIGWEPDVNDGVRLNIRPFMTARPREASRKNECILRERPNIKLDKADRGKEPTRPREDCPWFYSWDGETMDFMGGEDFDGKRWNALHYTRAAKQAARDRKANRAAE</sequence>
<reference evidence="7" key="1">
    <citation type="submission" date="2017-08" db="EMBL/GenBank/DDBJ databases">
        <authorList>
            <person name="Imhoff J.F."/>
            <person name="Rahn T."/>
            <person name="Kuenzel S."/>
            <person name="Neulinger S.C."/>
        </authorList>
    </citation>
    <scope>NUCLEOTIDE SEQUENCE</scope>
    <source>
        <strain evidence="7">DSM 9154</strain>
    </source>
</reference>
<keyword evidence="2 7" id="KW-0489">Methyltransferase</keyword>
<protein>
    <recommendedName>
        <fullName evidence="1">site-specific DNA-methyltransferase (adenine-specific)</fullName>
        <ecNumber evidence="1">2.1.1.72</ecNumber>
    </recommendedName>
</protein>
<evidence type="ECO:0000256" key="2">
    <source>
        <dbReference type="ARBA" id="ARBA00022603"/>
    </source>
</evidence>
<keyword evidence="3" id="KW-0808">Transferase</keyword>
<evidence type="ECO:0000259" key="6">
    <source>
        <dbReference type="Pfam" id="PF07669"/>
    </source>
</evidence>
<dbReference type="EC" id="2.1.1.72" evidence="1"/>
<dbReference type="PANTHER" id="PTHR33841:SF1">
    <property type="entry name" value="DNA METHYLTRANSFERASE A"/>
    <property type="match status" value="1"/>
</dbReference>
<evidence type="ECO:0000256" key="3">
    <source>
        <dbReference type="ARBA" id="ARBA00022679"/>
    </source>
</evidence>
<dbReference type="GO" id="GO:0006304">
    <property type="term" value="P:DNA modification"/>
    <property type="evidence" value="ECO:0007669"/>
    <property type="project" value="InterPro"/>
</dbReference>
<dbReference type="EMBL" id="NRRE01000027">
    <property type="protein sequence ID" value="MBK1698288.1"/>
    <property type="molecule type" value="Genomic_DNA"/>
</dbReference>
<dbReference type="AlphaFoldDB" id="A0A934QJK9"/>
<reference evidence="7" key="2">
    <citation type="journal article" date="2020" name="Microorganisms">
        <title>Osmotic Adaptation and Compatible Solute Biosynthesis of Phototrophic Bacteria as Revealed from Genome Analyses.</title>
        <authorList>
            <person name="Imhoff J.F."/>
            <person name="Rahn T."/>
            <person name="Kunzel S."/>
            <person name="Keller A."/>
            <person name="Neulinger S.C."/>
        </authorList>
    </citation>
    <scope>NUCLEOTIDE SEQUENCE</scope>
    <source>
        <strain evidence="7">DSM 9154</strain>
    </source>
</reference>
<keyword evidence="4" id="KW-0949">S-adenosyl-L-methionine</keyword>
<dbReference type="Pfam" id="PF07669">
    <property type="entry name" value="Eco57I"/>
    <property type="match status" value="1"/>
</dbReference>
<evidence type="ECO:0000256" key="5">
    <source>
        <dbReference type="ARBA" id="ARBA00047942"/>
    </source>
</evidence>
<dbReference type="GO" id="GO:0032259">
    <property type="term" value="P:methylation"/>
    <property type="evidence" value="ECO:0007669"/>
    <property type="project" value="UniProtKB-KW"/>
</dbReference>
<dbReference type="InterPro" id="IPR011639">
    <property type="entry name" value="MethylTrfase_TaqI-like_dom"/>
</dbReference>
<comment type="caution">
    <text evidence="7">The sequence shown here is derived from an EMBL/GenBank/DDBJ whole genome shotgun (WGS) entry which is preliminary data.</text>
</comment>
<evidence type="ECO:0000256" key="4">
    <source>
        <dbReference type="ARBA" id="ARBA00022691"/>
    </source>
</evidence>
<feature type="domain" description="Type II methyltransferase M.TaqI-like" evidence="6">
    <location>
        <begin position="345"/>
        <end position="591"/>
    </location>
</feature>
<accession>A0A934QJK9</accession>
<evidence type="ECO:0000313" key="8">
    <source>
        <dbReference type="Proteomes" id="UP000778970"/>
    </source>
</evidence>
<name>A0A934QJK9_9PROT</name>
<dbReference type="SUPFAM" id="SSF53335">
    <property type="entry name" value="S-adenosyl-L-methionine-dependent methyltransferases"/>
    <property type="match status" value="1"/>
</dbReference>
<comment type="catalytic activity">
    <reaction evidence="5">
        <text>a 2'-deoxyadenosine in DNA + S-adenosyl-L-methionine = an N(6)-methyl-2'-deoxyadenosine in DNA + S-adenosyl-L-homocysteine + H(+)</text>
        <dbReference type="Rhea" id="RHEA:15197"/>
        <dbReference type="Rhea" id="RHEA-COMP:12418"/>
        <dbReference type="Rhea" id="RHEA-COMP:12419"/>
        <dbReference type="ChEBI" id="CHEBI:15378"/>
        <dbReference type="ChEBI" id="CHEBI:57856"/>
        <dbReference type="ChEBI" id="CHEBI:59789"/>
        <dbReference type="ChEBI" id="CHEBI:90615"/>
        <dbReference type="ChEBI" id="CHEBI:90616"/>
        <dbReference type="EC" id="2.1.1.72"/>
    </reaction>
</comment>
<dbReference type="InterPro" id="IPR029063">
    <property type="entry name" value="SAM-dependent_MTases_sf"/>
</dbReference>
<dbReference type="Gene3D" id="3.40.50.150">
    <property type="entry name" value="Vaccinia Virus protein VP39"/>
    <property type="match status" value="1"/>
</dbReference>
<dbReference type="RefSeq" id="WP_027288601.1">
    <property type="nucleotide sequence ID" value="NZ_NRRE01000027.1"/>
</dbReference>
<evidence type="ECO:0000256" key="1">
    <source>
        <dbReference type="ARBA" id="ARBA00011900"/>
    </source>
</evidence>